<feature type="compositionally biased region" description="Basic and acidic residues" evidence="1">
    <location>
        <begin position="39"/>
        <end position="52"/>
    </location>
</feature>
<gene>
    <name evidence="2" type="ORF">B296_00047248</name>
</gene>
<feature type="non-terminal residue" evidence="2">
    <location>
        <position position="1"/>
    </location>
</feature>
<sequence>CCFGLQMGNCQTAIAAAAAAPASTLAPTRSSRGGSSQARRIDDGGEGRRRDAVMREDALHVLPGRIFSNEGRSSVASIYTQQGCKGINQDAMILWEVSQSKIRIASCYH</sequence>
<organism evidence="2 3">
    <name type="scientific">Ensete ventricosum</name>
    <name type="common">Abyssinian banana</name>
    <name type="synonym">Musa ensete</name>
    <dbReference type="NCBI Taxonomy" id="4639"/>
    <lineage>
        <taxon>Eukaryota</taxon>
        <taxon>Viridiplantae</taxon>
        <taxon>Streptophyta</taxon>
        <taxon>Embryophyta</taxon>
        <taxon>Tracheophyta</taxon>
        <taxon>Spermatophyta</taxon>
        <taxon>Magnoliopsida</taxon>
        <taxon>Liliopsida</taxon>
        <taxon>Zingiberales</taxon>
        <taxon>Musaceae</taxon>
        <taxon>Ensete</taxon>
    </lineage>
</organism>
<dbReference type="Proteomes" id="UP000287651">
    <property type="component" value="Unassembled WGS sequence"/>
</dbReference>
<protein>
    <submittedName>
        <fullName evidence="2">Uncharacterized protein</fullName>
    </submittedName>
</protein>
<evidence type="ECO:0000256" key="1">
    <source>
        <dbReference type="SAM" id="MobiDB-lite"/>
    </source>
</evidence>
<feature type="region of interest" description="Disordered" evidence="1">
    <location>
        <begin position="21"/>
        <end position="52"/>
    </location>
</feature>
<feature type="compositionally biased region" description="Low complexity" evidence="1">
    <location>
        <begin position="21"/>
        <end position="38"/>
    </location>
</feature>
<proteinExistence type="predicted"/>
<comment type="caution">
    <text evidence="2">The sequence shown here is derived from an EMBL/GenBank/DDBJ whole genome shotgun (WGS) entry which is preliminary data.</text>
</comment>
<dbReference type="AlphaFoldDB" id="A0A426YNR9"/>
<dbReference type="EMBL" id="AMZH03011186">
    <property type="protein sequence ID" value="RRT53350.1"/>
    <property type="molecule type" value="Genomic_DNA"/>
</dbReference>
<name>A0A426YNR9_ENSVE</name>
<accession>A0A426YNR9</accession>
<reference evidence="2 3" key="1">
    <citation type="journal article" date="2014" name="Agronomy (Basel)">
        <title>A Draft Genome Sequence for Ensete ventricosum, the Drought-Tolerant Tree Against Hunger.</title>
        <authorList>
            <person name="Harrison J."/>
            <person name="Moore K.A."/>
            <person name="Paszkiewicz K."/>
            <person name="Jones T."/>
            <person name="Grant M."/>
            <person name="Ambacheew D."/>
            <person name="Muzemil S."/>
            <person name="Studholme D.J."/>
        </authorList>
    </citation>
    <scope>NUCLEOTIDE SEQUENCE [LARGE SCALE GENOMIC DNA]</scope>
</reference>
<evidence type="ECO:0000313" key="2">
    <source>
        <dbReference type="EMBL" id="RRT53350.1"/>
    </source>
</evidence>
<evidence type="ECO:0000313" key="3">
    <source>
        <dbReference type="Proteomes" id="UP000287651"/>
    </source>
</evidence>